<dbReference type="AlphaFoldDB" id="A0A5B7GDS1"/>
<evidence type="ECO:0000313" key="2">
    <source>
        <dbReference type="Proteomes" id="UP000324222"/>
    </source>
</evidence>
<reference evidence="1 2" key="1">
    <citation type="submission" date="2019-05" db="EMBL/GenBank/DDBJ databases">
        <title>Another draft genome of Portunus trituberculatus and its Hox gene families provides insights of decapod evolution.</title>
        <authorList>
            <person name="Jeong J.-H."/>
            <person name="Song I."/>
            <person name="Kim S."/>
            <person name="Choi T."/>
            <person name="Kim D."/>
            <person name="Ryu S."/>
            <person name="Kim W."/>
        </authorList>
    </citation>
    <scope>NUCLEOTIDE SEQUENCE [LARGE SCALE GENOMIC DNA]</scope>
    <source>
        <tissue evidence="1">Muscle</tissue>
    </source>
</reference>
<sequence length="58" mass="6832">MSMLWGDLTWENSLDPYTSRGSFWAAFGSSSEYRASSHFCQMRLFQHRLTSSDIVRHR</sequence>
<organism evidence="1 2">
    <name type="scientific">Portunus trituberculatus</name>
    <name type="common">Swimming crab</name>
    <name type="synonym">Neptunus trituberculatus</name>
    <dbReference type="NCBI Taxonomy" id="210409"/>
    <lineage>
        <taxon>Eukaryota</taxon>
        <taxon>Metazoa</taxon>
        <taxon>Ecdysozoa</taxon>
        <taxon>Arthropoda</taxon>
        <taxon>Crustacea</taxon>
        <taxon>Multicrustacea</taxon>
        <taxon>Malacostraca</taxon>
        <taxon>Eumalacostraca</taxon>
        <taxon>Eucarida</taxon>
        <taxon>Decapoda</taxon>
        <taxon>Pleocyemata</taxon>
        <taxon>Brachyura</taxon>
        <taxon>Eubrachyura</taxon>
        <taxon>Portunoidea</taxon>
        <taxon>Portunidae</taxon>
        <taxon>Portuninae</taxon>
        <taxon>Portunus</taxon>
    </lineage>
</organism>
<name>A0A5B7GDS1_PORTR</name>
<comment type="caution">
    <text evidence="1">The sequence shown here is derived from an EMBL/GenBank/DDBJ whole genome shotgun (WGS) entry which is preliminary data.</text>
</comment>
<gene>
    <name evidence="1" type="ORF">E2C01_051065</name>
</gene>
<dbReference type="EMBL" id="VSRR010014500">
    <property type="protein sequence ID" value="MPC57092.1"/>
    <property type="molecule type" value="Genomic_DNA"/>
</dbReference>
<keyword evidence="2" id="KW-1185">Reference proteome</keyword>
<evidence type="ECO:0000313" key="1">
    <source>
        <dbReference type="EMBL" id="MPC57092.1"/>
    </source>
</evidence>
<proteinExistence type="predicted"/>
<protein>
    <submittedName>
        <fullName evidence="1">Uncharacterized protein</fullName>
    </submittedName>
</protein>
<accession>A0A5B7GDS1</accession>
<dbReference type="Proteomes" id="UP000324222">
    <property type="component" value="Unassembled WGS sequence"/>
</dbReference>